<dbReference type="InterPro" id="IPR006571">
    <property type="entry name" value="TLDc_dom"/>
</dbReference>
<evidence type="ECO:0000256" key="3">
    <source>
        <dbReference type="ARBA" id="ARBA00023128"/>
    </source>
</evidence>
<feature type="domain" description="TLDc" evidence="6">
    <location>
        <begin position="210"/>
        <end position="373"/>
    </location>
</feature>
<dbReference type="PANTHER" id="PTHR23354:SF62">
    <property type="entry name" value="MUSTARD, ISOFORM V"/>
    <property type="match status" value="1"/>
</dbReference>
<evidence type="ECO:0000259" key="6">
    <source>
        <dbReference type="PROSITE" id="PS51886"/>
    </source>
</evidence>
<organism evidence="7 8">
    <name type="scientific">Sphagnum jensenii</name>
    <dbReference type="NCBI Taxonomy" id="128206"/>
    <lineage>
        <taxon>Eukaryota</taxon>
        <taxon>Viridiplantae</taxon>
        <taxon>Streptophyta</taxon>
        <taxon>Embryophyta</taxon>
        <taxon>Bryophyta</taxon>
        <taxon>Sphagnophytina</taxon>
        <taxon>Sphagnopsida</taxon>
        <taxon>Sphagnales</taxon>
        <taxon>Sphagnaceae</taxon>
        <taxon>Sphagnum</taxon>
    </lineage>
</organism>
<protein>
    <recommendedName>
        <fullName evidence="4">Oxidation resistance protein 1</fullName>
    </recommendedName>
</protein>
<keyword evidence="8" id="KW-1185">Reference proteome</keyword>
<gene>
    <name evidence="7" type="ORF">CSSPJE1EN1_LOCUS4056</name>
</gene>
<dbReference type="PROSITE" id="PS51886">
    <property type="entry name" value="TLDC"/>
    <property type="match status" value="1"/>
</dbReference>
<evidence type="ECO:0000256" key="2">
    <source>
        <dbReference type="ARBA" id="ARBA00009540"/>
    </source>
</evidence>
<proteinExistence type="inferred from homology"/>
<evidence type="ECO:0000256" key="5">
    <source>
        <dbReference type="SAM" id="MobiDB-lite"/>
    </source>
</evidence>
<feature type="compositionally biased region" description="Basic and acidic residues" evidence="5">
    <location>
        <begin position="54"/>
        <end position="69"/>
    </location>
</feature>
<dbReference type="SMART" id="SM00584">
    <property type="entry name" value="TLDc"/>
    <property type="match status" value="1"/>
</dbReference>
<feature type="compositionally biased region" description="Acidic residues" evidence="5">
    <location>
        <begin position="41"/>
        <end position="50"/>
    </location>
</feature>
<comment type="similarity">
    <text evidence="2">Belongs to the OXR1 family.</text>
</comment>
<name>A0ABP0VVS0_9BRYO</name>
<reference evidence="7" key="1">
    <citation type="submission" date="2024-02" db="EMBL/GenBank/DDBJ databases">
        <authorList>
            <consortium name="ELIXIR-Norway"/>
            <consortium name="Elixir Norway"/>
        </authorList>
    </citation>
    <scope>NUCLEOTIDE SEQUENCE</scope>
</reference>
<accession>A0ABP0VVS0</accession>
<keyword evidence="3" id="KW-0496">Mitochondrion</keyword>
<dbReference type="Proteomes" id="UP001497444">
    <property type="component" value="Chromosome 11"/>
</dbReference>
<comment type="subcellular location">
    <subcellularLocation>
        <location evidence="1">Mitochondrion</location>
    </subcellularLocation>
</comment>
<evidence type="ECO:0000256" key="4">
    <source>
        <dbReference type="ARBA" id="ARBA00040604"/>
    </source>
</evidence>
<dbReference type="Pfam" id="PF07534">
    <property type="entry name" value="TLD"/>
    <property type="match status" value="1"/>
</dbReference>
<feature type="region of interest" description="Disordered" evidence="5">
    <location>
        <begin position="31"/>
        <end position="80"/>
    </location>
</feature>
<evidence type="ECO:0000256" key="1">
    <source>
        <dbReference type="ARBA" id="ARBA00004173"/>
    </source>
</evidence>
<dbReference type="PANTHER" id="PTHR23354">
    <property type="entry name" value="NUCLEOLAR PROTEIN 7/ESTROGEN RECEPTOR COACTIVATOR-RELATED"/>
    <property type="match status" value="1"/>
</dbReference>
<sequence length="397" mass="43099">MGLLAKPLGWVDSVGNKVGCLLADKTPSFRSHEHAPLLTQDPDEEEEFDTGSENVDRKSDRNSGHRSNELENCSNEDLDFEGPDTSSLSAFLWNLLSCSESDIRGAEEAVSSSADHVEVKGGSFHVPASSASNPAGQVQGLLKVESCGAENVAEDMKLGGRPTGDSEDEADWQLVDKHDLFHSRMIGSVSEQAMVSMGHDDLPATSDKSSLMSESLRGFLHSALPTLAKGRQWVLLYSTQKHGMSLLTLYRRSAMLPGPCLLVAGDTDGVVFGGLMNAPLQPTPTKKYQGTSESFVFTNIADPPYVFHPTGLNRYFVLCTSESLAFGGGGHFALHIDAELLNGSSGACETYGNCSLSQREDFTLKDVELWGFVHTSRYTPSYAIFKETEEVPSFRSW</sequence>
<dbReference type="EMBL" id="OZ020106">
    <property type="protein sequence ID" value="CAK9258578.1"/>
    <property type="molecule type" value="Genomic_DNA"/>
</dbReference>
<evidence type="ECO:0000313" key="8">
    <source>
        <dbReference type="Proteomes" id="UP001497444"/>
    </source>
</evidence>
<evidence type="ECO:0000313" key="7">
    <source>
        <dbReference type="EMBL" id="CAK9258578.1"/>
    </source>
</evidence>